<dbReference type="GO" id="GO:0005829">
    <property type="term" value="C:cytosol"/>
    <property type="evidence" value="ECO:0007669"/>
    <property type="project" value="TreeGrafter"/>
</dbReference>
<feature type="domain" description="HTH cro/C1-type" evidence="4">
    <location>
        <begin position="57"/>
        <end position="111"/>
    </location>
</feature>
<evidence type="ECO:0000256" key="1">
    <source>
        <dbReference type="ARBA" id="ARBA00023015"/>
    </source>
</evidence>
<name>C6SJW2_NEIME</name>
<dbReference type="PANTHER" id="PTHR46797:SF23">
    <property type="entry name" value="HTH-TYPE TRANSCRIPTIONAL REGULATOR SUTR"/>
    <property type="match status" value="1"/>
</dbReference>
<dbReference type="SMART" id="SM00530">
    <property type="entry name" value="HTH_XRE"/>
    <property type="match status" value="1"/>
</dbReference>
<gene>
    <name evidence="5" type="ORF">NMW_1232</name>
</gene>
<dbReference type="Gene3D" id="1.10.260.40">
    <property type="entry name" value="lambda repressor-like DNA-binding domains"/>
    <property type="match status" value="1"/>
</dbReference>
<dbReference type="SUPFAM" id="SSF47413">
    <property type="entry name" value="lambda repressor-like DNA-binding domains"/>
    <property type="match status" value="1"/>
</dbReference>
<evidence type="ECO:0000256" key="3">
    <source>
        <dbReference type="ARBA" id="ARBA00023163"/>
    </source>
</evidence>
<keyword evidence="3" id="KW-0804">Transcription</keyword>
<organism evidence="5">
    <name type="scientific">Neisseria meningitidis alpha275</name>
    <dbReference type="NCBI Taxonomy" id="295996"/>
    <lineage>
        <taxon>Bacteria</taxon>
        <taxon>Pseudomonadati</taxon>
        <taxon>Pseudomonadota</taxon>
        <taxon>Betaproteobacteria</taxon>
        <taxon>Neisseriales</taxon>
        <taxon>Neisseriaceae</taxon>
        <taxon>Neisseria</taxon>
    </lineage>
</organism>
<keyword evidence="2" id="KW-0238">DNA-binding</keyword>
<dbReference type="PROSITE" id="PS50943">
    <property type="entry name" value="HTH_CROC1"/>
    <property type="match status" value="1"/>
</dbReference>
<protein>
    <submittedName>
        <fullName evidence="5">Transcriptional regulator</fullName>
    </submittedName>
</protein>
<keyword evidence="1" id="KW-0805">Transcription regulation</keyword>
<dbReference type="PANTHER" id="PTHR46797">
    <property type="entry name" value="HTH-TYPE TRANSCRIPTIONAL REGULATOR"/>
    <property type="match status" value="1"/>
</dbReference>
<proteinExistence type="predicted"/>
<dbReference type="GO" id="GO:0003700">
    <property type="term" value="F:DNA-binding transcription factor activity"/>
    <property type="evidence" value="ECO:0007669"/>
    <property type="project" value="TreeGrafter"/>
</dbReference>
<dbReference type="InterPro" id="IPR001387">
    <property type="entry name" value="Cro/C1-type_HTH"/>
</dbReference>
<evidence type="ECO:0000256" key="2">
    <source>
        <dbReference type="ARBA" id="ARBA00023125"/>
    </source>
</evidence>
<dbReference type="AlphaFoldDB" id="C6SJW2"/>
<dbReference type="GO" id="GO:0003677">
    <property type="term" value="F:DNA binding"/>
    <property type="evidence" value="ECO:0007669"/>
    <property type="project" value="UniProtKB-KW"/>
</dbReference>
<evidence type="ECO:0000259" key="4">
    <source>
        <dbReference type="PROSITE" id="PS50943"/>
    </source>
</evidence>
<reference evidence="5" key="1">
    <citation type="journal article" date="2008" name="Proc. Natl. Acad. Sci. U.S.A.">
        <title>Whole-genome comparison of disease and carriage strains provides insights into virulence evolution in Neisseria meningitidis.</title>
        <authorList>
            <person name="Schoen C."/>
            <person name="Blom J."/>
            <person name="Claus H."/>
            <person name="Schramm-Glueck A."/>
            <person name="Brandt P."/>
            <person name="Mueller T."/>
            <person name="Goesmann A."/>
            <person name="Joseph B."/>
            <person name="Konietzny S."/>
            <person name="Kurzai O."/>
            <person name="Schmitt C."/>
            <person name="Friedrich T."/>
            <person name="Linke B."/>
            <person name="Vogel U."/>
            <person name="Frosch M."/>
        </authorList>
    </citation>
    <scope>NUCLEOTIDE SEQUENCE</scope>
    <source>
        <strain evidence="5">Alpha275</strain>
    </source>
</reference>
<dbReference type="InterPro" id="IPR050807">
    <property type="entry name" value="TransReg_Diox_bact_type"/>
</dbReference>
<sequence length="137" mass="15603">MGLPPPLFFWLLCEVKSVTAKCLTLTIYWKQMMGNKLTLPAELPDEQDLRAVLAYNMRLFRVNKGWSQEELARQCGLDRTYVSAVERKRWNIALSNIEKMAAALGVAAYQLLLPPQERLKLMTNSADTRQMPSESGI</sequence>
<dbReference type="Pfam" id="PF01381">
    <property type="entry name" value="HTH_3"/>
    <property type="match status" value="1"/>
</dbReference>
<evidence type="ECO:0000313" key="5">
    <source>
        <dbReference type="EMBL" id="CBA07557.1"/>
    </source>
</evidence>
<dbReference type="EMBL" id="AM889138">
    <property type="protein sequence ID" value="CBA07557.1"/>
    <property type="molecule type" value="Genomic_DNA"/>
</dbReference>
<dbReference type="InterPro" id="IPR010982">
    <property type="entry name" value="Lambda_DNA-bd_dom_sf"/>
</dbReference>
<dbReference type="CDD" id="cd00093">
    <property type="entry name" value="HTH_XRE"/>
    <property type="match status" value="1"/>
</dbReference>
<accession>C6SJW2</accession>